<evidence type="ECO:0000313" key="4">
    <source>
        <dbReference type="Proteomes" id="UP000739411"/>
    </source>
</evidence>
<dbReference type="EMBL" id="JADJMS010000052">
    <property type="protein sequence ID" value="MBK7417437.1"/>
    <property type="molecule type" value="Genomic_DNA"/>
</dbReference>
<dbReference type="CDD" id="cd00093">
    <property type="entry name" value="HTH_XRE"/>
    <property type="match status" value="1"/>
</dbReference>
<accession>A0A935MXP9</accession>
<evidence type="ECO:0000259" key="2">
    <source>
        <dbReference type="PROSITE" id="PS50943"/>
    </source>
</evidence>
<dbReference type="Gene3D" id="1.10.260.40">
    <property type="entry name" value="lambda repressor-like DNA-binding domains"/>
    <property type="match status" value="1"/>
</dbReference>
<evidence type="ECO:0000256" key="1">
    <source>
        <dbReference type="SAM" id="MobiDB-lite"/>
    </source>
</evidence>
<dbReference type="GO" id="GO:0003677">
    <property type="term" value="F:DNA binding"/>
    <property type="evidence" value="ECO:0007669"/>
    <property type="project" value="InterPro"/>
</dbReference>
<dbReference type="InterPro" id="IPR001387">
    <property type="entry name" value="Cro/C1-type_HTH"/>
</dbReference>
<organism evidence="3 4">
    <name type="scientific">Candidatus Dechloromonas phosphorivorans</name>
    <dbReference type="NCBI Taxonomy" id="2899244"/>
    <lineage>
        <taxon>Bacteria</taxon>
        <taxon>Pseudomonadati</taxon>
        <taxon>Pseudomonadota</taxon>
        <taxon>Betaproteobacteria</taxon>
        <taxon>Rhodocyclales</taxon>
        <taxon>Azonexaceae</taxon>
        <taxon>Dechloromonas</taxon>
    </lineage>
</organism>
<dbReference type="Proteomes" id="UP000739411">
    <property type="component" value="Unassembled WGS sequence"/>
</dbReference>
<dbReference type="PROSITE" id="PS50943">
    <property type="entry name" value="HTH_CROC1"/>
    <property type="match status" value="1"/>
</dbReference>
<dbReference type="InterPro" id="IPR010982">
    <property type="entry name" value="Lambda_DNA-bd_dom_sf"/>
</dbReference>
<dbReference type="AlphaFoldDB" id="A0A935MXP9"/>
<dbReference type="SUPFAM" id="SSF47413">
    <property type="entry name" value="lambda repressor-like DNA-binding domains"/>
    <property type="match status" value="1"/>
</dbReference>
<evidence type="ECO:0000313" key="3">
    <source>
        <dbReference type="EMBL" id="MBK7417437.1"/>
    </source>
</evidence>
<sequence>MIYPIKTLSQLPLVLKAFRKERGLTQAVLAEKLGITQQSYAAFEANPAAANLERLFTVLRLLDVDISLAKSGSPLNTLSEPEVQPYDQASPAAVPRKLAATKAAREPASQQAAPTMPTKKRESW</sequence>
<dbReference type="SMART" id="SM00530">
    <property type="entry name" value="HTH_XRE"/>
    <property type="match status" value="1"/>
</dbReference>
<dbReference type="Pfam" id="PF01381">
    <property type="entry name" value="HTH_3"/>
    <property type="match status" value="1"/>
</dbReference>
<feature type="region of interest" description="Disordered" evidence="1">
    <location>
        <begin position="72"/>
        <end position="124"/>
    </location>
</feature>
<protein>
    <submittedName>
        <fullName evidence="3">Helix-turn-helix transcriptional regulator</fullName>
    </submittedName>
</protein>
<reference evidence="3 4" key="1">
    <citation type="submission" date="2020-10" db="EMBL/GenBank/DDBJ databases">
        <title>Connecting structure to function with the recovery of over 1000 high-quality activated sludge metagenome-assembled genomes encoding full-length rRNA genes using long-read sequencing.</title>
        <authorList>
            <person name="Singleton C.M."/>
            <person name="Petriglieri F."/>
            <person name="Kristensen J.M."/>
            <person name="Kirkegaard R.H."/>
            <person name="Michaelsen T.Y."/>
            <person name="Andersen M.H."/>
            <person name="Karst S.M."/>
            <person name="Dueholm M.S."/>
            <person name="Nielsen P.H."/>
            <person name="Albertsen M."/>
        </authorList>
    </citation>
    <scope>NUCLEOTIDE SEQUENCE [LARGE SCALE GENOMIC DNA]</scope>
    <source>
        <strain evidence="3">EsbW_18-Q3-R4-48_BATAC.463</strain>
    </source>
</reference>
<comment type="caution">
    <text evidence="3">The sequence shown here is derived from an EMBL/GenBank/DDBJ whole genome shotgun (WGS) entry which is preliminary data.</text>
</comment>
<proteinExistence type="predicted"/>
<feature type="domain" description="HTH cro/C1-type" evidence="2">
    <location>
        <begin position="15"/>
        <end position="69"/>
    </location>
</feature>
<gene>
    <name evidence="3" type="ORF">IPJ38_22445</name>
</gene>
<name>A0A935MXP9_9RHOO</name>